<name>A0A0D2K693_9CHLO</name>
<dbReference type="AlphaFoldDB" id="A0A0D2K693"/>
<dbReference type="Proteomes" id="UP000054498">
    <property type="component" value="Unassembled WGS sequence"/>
</dbReference>
<dbReference type="OrthoDB" id="10449195at2759"/>
<dbReference type="EMBL" id="KK100444">
    <property type="protein sequence ID" value="KIZ05883.1"/>
    <property type="molecule type" value="Genomic_DNA"/>
</dbReference>
<evidence type="ECO:0000313" key="1">
    <source>
        <dbReference type="EMBL" id="KIZ05883.1"/>
    </source>
</evidence>
<reference evidence="1 2" key="1">
    <citation type="journal article" date="2013" name="BMC Genomics">
        <title>Reconstruction of the lipid metabolism for the microalga Monoraphidium neglectum from its genome sequence reveals characteristics suitable for biofuel production.</title>
        <authorList>
            <person name="Bogen C."/>
            <person name="Al-Dilaimi A."/>
            <person name="Albersmeier A."/>
            <person name="Wichmann J."/>
            <person name="Grundmann M."/>
            <person name="Rupp O."/>
            <person name="Lauersen K.J."/>
            <person name="Blifernez-Klassen O."/>
            <person name="Kalinowski J."/>
            <person name="Goesmann A."/>
            <person name="Mussgnug J.H."/>
            <person name="Kruse O."/>
        </authorList>
    </citation>
    <scope>NUCLEOTIDE SEQUENCE [LARGE SCALE GENOMIC DNA]</scope>
    <source>
        <strain evidence="1 2">SAG 48.87</strain>
    </source>
</reference>
<dbReference type="RefSeq" id="XP_013904902.1">
    <property type="nucleotide sequence ID" value="XM_014049448.1"/>
</dbReference>
<evidence type="ECO:0000313" key="2">
    <source>
        <dbReference type="Proteomes" id="UP000054498"/>
    </source>
</evidence>
<keyword evidence="2" id="KW-1185">Reference proteome</keyword>
<proteinExistence type="predicted"/>
<protein>
    <submittedName>
        <fullName evidence="1">Uncharacterized protein</fullName>
    </submittedName>
</protein>
<gene>
    <name evidence="1" type="ORF">MNEG_2075</name>
</gene>
<dbReference type="KEGG" id="mng:MNEG_2075"/>
<dbReference type="GeneID" id="25734953"/>
<organism evidence="1 2">
    <name type="scientific">Monoraphidium neglectum</name>
    <dbReference type="NCBI Taxonomy" id="145388"/>
    <lineage>
        <taxon>Eukaryota</taxon>
        <taxon>Viridiplantae</taxon>
        <taxon>Chlorophyta</taxon>
        <taxon>core chlorophytes</taxon>
        <taxon>Chlorophyceae</taxon>
        <taxon>CS clade</taxon>
        <taxon>Sphaeropleales</taxon>
        <taxon>Selenastraceae</taxon>
        <taxon>Monoraphidium</taxon>
    </lineage>
</organism>
<accession>A0A0D2K693</accession>
<sequence length="645" mass="66618">MLLVSLPLDAVAQSATNQCNINSCTLSNISPTRPSLAASSPYSGSNAASGSAFTLTAIKDGLGVVGAAGDLIPLVSTLANVGVAIINGYQDYQSATAPGAPSVADVVGQQIQQQSQWLRFQLQQDMAQSNDFLVCQTLTQFNQGLGNIQQNIMGSCHAWNCANYTNIAPSVRQTMGCATGRTPQLVNNKNPCAGVTWTAAKPTACTFIGSDAGGNAIVVPGVCDTGAGAQALCYSTRTLDTNAQEIKANIIPLFNKDAINLGNTLSTFSSADAAIALSKMGILYASMMNELILLGSNGGEWGKLQSLASTLGARLTKIYNDLIGNTNTVVDALSYAAIAADDAGLPMSYEVKGKTSQLLVPPSLGDCSKPAAQAYCASSDASISWAYPIKQSVTYGGASLSVDTGTISVGMACNAPATPAFGRGTNNPAGSTSGTSISTYALNCSTPAYAPVTFPCTPSANTADNLCAGSTDFKTSPCVADWRFYVYTAAAAAARAMNVPGPYPSAGLGKPGWASWAFKILKQRAAANLAANLTQTLADVKKAADAFNAIASMDQPPTMSNAYVAKLRFFPLSRCGLDGTNFNMTSGFKPATPTTSAMMTGRRLLADPKVTAPAAAPYQCVAGTGKKHGRTVKMYNSTAALDTKW</sequence>